<feature type="region of interest" description="Disordered" evidence="1">
    <location>
        <begin position="277"/>
        <end position="299"/>
    </location>
</feature>
<comment type="caution">
    <text evidence="2">The sequence shown here is derived from an EMBL/GenBank/DDBJ whole genome shotgun (WGS) entry which is preliminary data.</text>
</comment>
<dbReference type="EMBL" id="JABXXO010000003">
    <property type="protein sequence ID" value="KAF7782768.1"/>
    <property type="molecule type" value="Genomic_DNA"/>
</dbReference>
<evidence type="ECO:0000313" key="3">
    <source>
        <dbReference type="Proteomes" id="UP000629468"/>
    </source>
</evidence>
<proteinExistence type="predicted"/>
<dbReference type="AlphaFoldDB" id="A0A8H7F8N7"/>
<feature type="region of interest" description="Disordered" evidence="1">
    <location>
        <begin position="67"/>
        <end position="141"/>
    </location>
</feature>
<accession>A0A8H7F8N7</accession>
<gene>
    <name evidence="2" type="ORF">Agabi119p4_2144</name>
</gene>
<reference evidence="2 3" key="1">
    <citation type="journal article" name="Sci. Rep.">
        <title>Telomere-to-telomere assembled and centromere annotated genomes of the two main subspecies of the button mushroom Agaricus bisporus reveal especially polymorphic chromosome ends.</title>
        <authorList>
            <person name="Sonnenberg A.S.M."/>
            <person name="Sedaghat-Telgerd N."/>
            <person name="Lavrijssen B."/>
            <person name="Ohm R.A."/>
            <person name="Hendrickx P.M."/>
            <person name="Scholtmeijer K."/>
            <person name="Baars J.J.P."/>
            <person name="van Peer A."/>
        </authorList>
    </citation>
    <scope>NUCLEOTIDE SEQUENCE [LARGE SCALE GENOMIC DNA]</scope>
    <source>
        <strain evidence="2 3">H119_p4</strain>
    </source>
</reference>
<feature type="compositionally biased region" description="Polar residues" evidence="1">
    <location>
        <begin position="67"/>
        <end position="76"/>
    </location>
</feature>
<organism evidence="2 3">
    <name type="scientific">Agaricus bisporus var. burnettii</name>
    <dbReference type="NCBI Taxonomy" id="192524"/>
    <lineage>
        <taxon>Eukaryota</taxon>
        <taxon>Fungi</taxon>
        <taxon>Dikarya</taxon>
        <taxon>Basidiomycota</taxon>
        <taxon>Agaricomycotina</taxon>
        <taxon>Agaricomycetes</taxon>
        <taxon>Agaricomycetidae</taxon>
        <taxon>Agaricales</taxon>
        <taxon>Agaricineae</taxon>
        <taxon>Agaricaceae</taxon>
        <taxon>Agaricus</taxon>
    </lineage>
</organism>
<protein>
    <submittedName>
        <fullName evidence="2">Uncharacterized protein</fullName>
    </submittedName>
</protein>
<sequence>MWRPFKRGRTAVKGIFKRRWFQRNRVTTIDAENDTDSVASSIDRCNRCECPRSCDCHCHIVAAPSPRNSLPASSQDSHARCPNPSPQACSQSLVFSTQERANQVPTDDRGAESPRPCSSTGPAFTPPPPTLTYEKVETSQPPNCLLSASPPDSYLSYASITALHQPPPDCVGKLRLPRVDQDTHRIDNRSSSPSQSLWGVVSLPSVASLSPHVVQTPVEENVAPPATHPYHSAIINGPDTGTTSRSSTATASTAAVTLIEGGQDLLNFPDVGQALSGSLFSPTSPQPGPSQQNASQASTSLAVNYIRTSFDRTSPLDAPFLTRPSALSGGYTNQNHANISPSEHSAIGETLGDARTQTSDNNTDSLLFSGRGASSNRFPSISRSEQLNASGAQPLGEPSHLVGHSLLDAMAEVGGYSTSGSPTAARPSPLGYYAIRVNATIEATRLASHLDSVLDHYLQRIAEGTTLSWALAHESQKQVFIGLLCLRRLIERMRQHVHGAQTFVMLDTLWDFEGELNRLTTMLDSLPVGSDAILAFTLSCLALPERFNKLYEEYEERFGRIKRFFPFLLLF</sequence>
<dbReference type="Proteomes" id="UP000629468">
    <property type="component" value="Unassembled WGS sequence"/>
</dbReference>
<evidence type="ECO:0000313" key="2">
    <source>
        <dbReference type="EMBL" id="KAF7782768.1"/>
    </source>
</evidence>
<name>A0A8H7F8N7_AGABI</name>
<feature type="compositionally biased region" description="Polar residues" evidence="1">
    <location>
        <begin position="86"/>
        <end position="105"/>
    </location>
</feature>
<evidence type="ECO:0000256" key="1">
    <source>
        <dbReference type="SAM" id="MobiDB-lite"/>
    </source>
</evidence>